<accession>A0A2V1EB82</accession>
<dbReference type="Proteomes" id="UP000244855">
    <property type="component" value="Unassembled WGS sequence"/>
</dbReference>
<keyword evidence="1" id="KW-0472">Membrane</keyword>
<evidence type="ECO:0000313" key="2">
    <source>
        <dbReference type="EMBL" id="PVI07793.1"/>
    </source>
</evidence>
<keyword evidence="1" id="KW-1133">Transmembrane helix</keyword>
<gene>
    <name evidence="2" type="ORF">DM02DRAFT_232818</name>
</gene>
<feature type="transmembrane region" description="Helical" evidence="1">
    <location>
        <begin position="21"/>
        <end position="42"/>
    </location>
</feature>
<evidence type="ECO:0000256" key="1">
    <source>
        <dbReference type="SAM" id="Phobius"/>
    </source>
</evidence>
<keyword evidence="1" id="KW-0812">Transmembrane</keyword>
<evidence type="ECO:0000313" key="3">
    <source>
        <dbReference type="Proteomes" id="UP000244855"/>
    </source>
</evidence>
<keyword evidence="3" id="KW-1185">Reference proteome</keyword>
<dbReference type="AlphaFoldDB" id="A0A2V1EB82"/>
<sequence>MQGVEKGTRRSRWRRSEEASWNEVLSVCLSVCLCLCLTWPAFPTSFTPAAEALVRFGSGTTPNLNARYAICCAFAWA</sequence>
<name>A0A2V1EB82_9PLEO</name>
<dbReference type="EMBL" id="KZ805302">
    <property type="protein sequence ID" value="PVI07793.1"/>
    <property type="molecule type" value="Genomic_DNA"/>
</dbReference>
<protein>
    <submittedName>
        <fullName evidence="2">Uncharacterized protein</fullName>
    </submittedName>
</protein>
<reference evidence="2 3" key="1">
    <citation type="journal article" date="2018" name="Sci. Rep.">
        <title>Comparative genomics provides insights into the lifestyle and reveals functional heterogeneity of dark septate endophytic fungi.</title>
        <authorList>
            <person name="Knapp D.G."/>
            <person name="Nemeth J.B."/>
            <person name="Barry K."/>
            <person name="Hainaut M."/>
            <person name="Henrissat B."/>
            <person name="Johnson J."/>
            <person name="Kuo A."/>
            <person name="Lim J.H.P."/>
            <person name="Lipzen A."/>
            <person name="Nolan M."/>
            <person name="Ohm R.A."/>
            <person name="Tamas L."/>
            <person name="Grigoriev I.V."/>
            <person name="Spatafora J.W."/>
            <person name="Nagy L.G."/>
            <person name="Kovacs G.M."/>
        </authorList>
    </citation>
    <scope>NUCLEOTIDE SEQUENCE [LARGE SCALE GENOMIC DNA]</scope>
    <source>
        <strain evidence="2 3">DSE2036</strain>
    </source>
</reference>
<proteinExistence type="predicted"/>
<organism evidence="2 3">
    <name type="scientific">Periconia macrospinosa</name>
    <dbReference type="NCBI Taxonomy" id="97972"/>
    <lineage>
        <taxon>Eukaryota</taxon>
        <taxon>Fungi</taxon>
        <taxon>Dikarya</taxon>
        <taxon>Ascomycota</taxon>
        <taxon>Pezizomycotina</taxon>
        <taxon>Dothideomycetes</taxon>
        <taxon>Pleosporomycetidae</taxon>
        <taxon>Pleosporales</taxon>
        <taxon>Massarineae</taxon>
        <taxon>Periconiaceae</taxon>
        <taxon>Periconia</taxon>
    </lineage>
</organism>